<dbReference type="InterPro" id="IPR029000">
    <property type="entry name" value="Cyclophilin-like_dom_sf"/>
</dbReference>
<evidence type="ECO:0000256" key="3">
    <source>
        <dbReference type="ARBA" id="ARBA00022840"/>
    </source>
</evidence>
<dbReference type="RefSeq" id="WP_099105048.1">
    <property type="nucleotide sequence ID" value="NZ_JAATJF010000001.1"/>
</dbReference>
<feature type="domain" description="Carboxyltransferase" evidence="4">
    <location>
        <begin position="28"/>
        <end position="285"/>
    </location>
</feature>
<evidence type="ECO:0000313" key="6">
    <source>
        <dbReference type="Proteomes" id="UP000226437"/>
    </source>
</evidence>
<protein>
    <recommendedName>
        <fullName evidence="4">Carboxyltransferase domain-containing protein</fullName>
    </recommendedName>
</protein>
<comment type="caution">
    <text evidence="5">The sequence shown here is derived from an EMBL/GenBank/DDBJ whole genome shotgun (WGS) entry which is preliminary data.</text>
</comment>
<dbReference type="PANTHER" id="PTHR43309:SF3">
    <property type="entry name" value="5-OXOPROLINASE SUBUNIT C"/>
    <property type="match status" value="1"/>
</dbReference>
<evidence type="ECO:0000313" key="5">
    <source>
        <dbReference type="EMBL" id="PHL00070.1"/>
    </source>
</evidence>
<name>A0A2G0CJB5_9BACT</name>
<sequence length="286" mass="30284">MSRILTIARLSGGGGARFVDGGRPGLQHLAIPGGGAADRRSATTGNELLEQSPHHCCLELTLSGGRWQLNGRGSLALTGADMGWRLDGEPISRYETIALDGVHELRGGLARTGCRGYLCLRGGWRLPRVQGSVESGLPGTVSPEPGRSFLVEADDHHPVRSDWPPADLGAGQVVIPAVPGPEWDWLSAKQQRFLQESSFHLGLASDRQGIRLEAPGFGGMALPGMISSPVLPGTVQWTPAGPILLGPDAQTVGGYPRVLVAAPLPDAVFQLRPGEEVWFRLLTANP</sequence>
<keyword evidence="3" id="KW-0067">ATP-binding</keyword>
<evidence type="ECO:0000256" key="2">
    <source>
        <dbReference type="ARBA" id="ARBA00022801"/>
    </source>
</evidence>
<dbReference type="GO" id="GO:0005524">
    <property type="term" value="F:ATP binding"/>
    <property type="evidence" value="ECO:0007669"/>
    <property type="project" value="UniProtKB-KW"/>
</dbReference>
<dbReference type="Proteomes" id="UP000226437">
    <property type="component" value="Unassembled WGS sequence"/>
</dbReference>
<keyword evidence="1" id="KW-0547">Nucleotide-binding</keyword>
<dbReference type="EMBL" id="PDLO01000001">
    <property type="protein sequence ID" value="PHL00070.1"/>
    <property type="molecule type" value="Genomic_DNA"/>
</dbReference>
<gene>
    <name evidence="5" type="ORF">CGL56_03250</name>
</gene>
<dbReference type="AlphaFoldDB" id="A0A2G0CJB5"/>
<dbReference type="Pfam" id="PF02626">
    <property type="entry name" value="CT_A_B"/>
    <property type="match status" value="1"/>
</dbReference>
<reference evidence="5 6" key="1">
    <citation type="submission" date="2017-10" db="EMBL/GenBank/DDBJ databases">
        <title>The draft genome sequence of Lewinella marina KCTC 32374.</title>
        <authorList>
            <person name="Wang K."/>
        </authorList>
    </citation>
    <scope>NUCLEOTIDE SEQUENCE [LARGE SCALE GENOMIC DNA]</scope>
    <source>
        <strain evidence="5 6">MKG-38</strain>
    </source>
</reference>
<organism evidence="5 6">
    <name type="scientific">Neolewinella marina</name>
    <dbReference type="NCBI Taxonomy" id="438751"/>
    <lineage>
        <taxon>Bacteria</taxon>
        <taxon>Pseudomonadati</taxon>
        <taxon>Bacteroidota</taxon>
        <taxon>Saprospiria</taxon>
        <taxon>Saprospirales</taxon>
        <taxon>Lewinellaceae</taxon>
        <taxon>Neolewinella</taxon>
    </lineage>
</organism>
<dbReference type="OrthoDB" id="9782422at2"/>
<dbReference type="PANTHER" id="PTHR43309">
    <property type="entry name" value="5-OXOPROLINASE SUBUNIT C"/>
    <property type="match status" value="1"/>
</dbReference>
<dbReference type="Gene3D" id="2.40.100.10">
    <property type="entry name" value="Cyclophilin-like"/>
    <property type="match status" value="1"/>
</dbReference>
<dbReference type="GO" id="GO:0016787">
    <property type="term" value="F:hydrolase activity"/>
    <property type="evidence" value="ECO:0007669"/>
    <property type="project" value="UniProtKB-KW"/>
</dbReference>
<evidence type="ECO:0000256" key="1">
    <source>
        <dbReference type="ARBA" id="ARBA00022741"/>
    </source>
</evidence>
<proteinExistence type="predicted"/>
<evidence type="ECO:0000259" key="4">
    <source>
        <dbReference type="SMART" id="SM00797"/>
    </source>
</evidence>
<dbReference type="InterPro" id="IPR003778">
    <property type="entry name" value="CT_A_B"/>
</dbReference>
<keyword evidence="6" id="KW-1185">Reference proteome</keyword>
<dbReference type="InterPro" id="IPR052708">
    <property type="entry name" value="PxpC"/>
</dbReference>
<dbReference type="SMART" id="SM00797">
    <property type="entry name" value="AHS2"/>
    <property type="match status" value="1"/>
</dbReference>
<accession>A0A2G0CJB5</accession>
<keyword evidence="2" id="KW-0378">Hydrolase</keyword>
<dbReference type="SUPFAM" id="SSF50891">
    <property type="entry name" value="Cyclophilin-like"/>
    <property type="match status" value="1"/>
</dbReference>